<evidence type="ECO:0000313" key="3">
    <source>
        <dbReference type="Proteomes" id="UP001054945"/>
    </source>
</evidence>
<keyword evidence="3" id="KW-1185">Reference proteome</keyword>
<dbReference type="AlphaFoldDB" id="A0AAV4TLZ3"/>
<feature type="compositionally biased region" description="Basic and acidic residues" evidence="1">
    <location>
        <begin position="27"/>
        <end position="46"/>
    </location>
</feature>
<feature type="region of interest" description="Disordered" evidence="1">
    <location>
        <begin position="27"/>
        <end position="64"/>
    </location>
</feature>
<evidence type="ECO:0000313" key="2">
    <source>
        <dbReference type="EMBL" id="GIY46387.1"/>
    </source>
</evidence>
<dbReference type="Proteomes" id="UP001054945">
    <property type="component" value="Unassembled WGS sequence"/>
</dbReference>
<accession>A0AAV4TLZ3</accession>
<feature type="compositionally biased region" description="Basic and acidic residues" evidence="1">
    <location>
        <begin position="92"/>
        <end position="102"/>
    </location>
</feature>
<evidence type="ECO:0000256" key="1">
    <source>
        <dbReference type="SAM" id="MobiDB-lite"/>
    </source>
</evidence>
<protein>
    <submittedName>
        <fullName evidence="2">Uncharacterized protein</fullName>
    </submittedName>
</protein>
<comment type="caution">
    <text evidence="2">The sequence shown here is derived from an EMBL/GenBank/DDBJ whole genome shotgun (WGS) entry which is preliminary data.</text>
</comment>
<feature type="compositionally biased region" description="Low complexity" evidence="1">
    <location>
        <begin position="119"/>
        <end position="132"/>
    </location>
</feature>
<organism evidence="2 3">
    <name type="scientific">Caerostris extrusa</name>
    <name type="common">Bark spider</name>
    <name type="synonym">Caerostris bankana</name>
    <dbReference type="NCBI Taxonomy" id="172846"/>
    <lineage>
        <taxon>Eukaryota</taxon>
        <taxon>Metazoa</taxon>
        <taxon>Ecdysozoa</taxon>
        <taxon>Arthropoda</taxon>
        <taxon>Chelicerata</taxon>
        <taxon>Arachnida</taxon>
        <taxon>Araneae</taxon>
        <taxon>Araneomorphae</taxon>
        <taxon>Entelegynae</taxon>
        <taxon>Araneoidea</taxon>
        <taxon>Araneidae</taxon>
        <taxon>Caerostris</taxon>
    </lineage>
</organism>
<feature type="region of interest" description="Disordered" evidence="1">
    <location>
        <begin position="89"/>
        <end position="132"/>
    </location>
</feature>
<sequence>MHTIGGNEMSSIIGLLMLRLRERETVDSIEEGHLPGDLPPRDDDGAPRPPASSDVVPVHHEGKLPGVLQRQDFVNMANKSTSMHLRFNNKSTIEKKKVEKGLPRRTGVGWRRSRRTLPARRPSPSSRSSGTT</sequence>
<reference evidence="2 3" key="1">
    <citation type="submission" date="2021-06" db="EMBL/GenBank/DDBJ databases">
        <title>Caerostris extrusa draft genome.</title>
        <authorList>
            <person name="Kono N."/>
            <person name="Arakawa K."/>
        </authorList>
    </citation>
    <scope>NUCLEOTIDE SEQUENCE [LARGE SCALE GENOMIC DNA]</scope>
</reference>
<name>A0AAV4TLZ3_CAEEX</name>
<proteinExistence type="predicted"/>
<dbReference type="EMBL" id="BPLR01011411">
    <property type="protein sequence ID" value="GIY46387.1"/>
    <property type="molecule type" value="Genomic_DNA"/>
</dbReference>
<gene>
    <name evidence="2" type="ORF">CEXT_800691</name>
</gene>